<proteinExistence type="predicted"/>
<reference evidence="1 2" key="1">
    <citation type="journal article" date="2015" name="Plant Cell">
        <title>Oil accumulation by the oleaginous diatom Fistulifera solaris as revealed by the genome and transcriptome.</title>
        <authorList>
            <person name="Tanaka T."/>
            <person name="Maeda Y."/>
            <person name="Veluchamy A."/>
            <person name="Tanaka M."/>
            <person name="Abida H."/>
            <person name="Marechal E."/>
            <person name="Bowler C."/>
            <person name="Muto M."/>
            <person name="Sunaga Y."/>
            <person name="Tanaka M."/>
            <person name="Yoshino T."/>
            <person name="Taniguchi T."/>
            <person name="Fukuda Y."/>
            <person name="Nemoto M."/>
            <person name="Matsumoto M."/>
            <person name="Wong P.S."/>
            <person name="Aburatani S."/>
            <person name="Fujibuchi W."/>
        </authorList>
    </citation>
    <scope>NUCLEOTIDE SEQUENCE [LARGE SCALE GENOMIC DNA]</scope>
    <source>
        <strain evidence="1 2">JPCC DA0580</strain>
    </source>
</reference>
<dbReference type="InterPro" id="IPR013078">
    <property type="entry name" value="His_Pase_superF_clade-1"/>
</dbReference>
<comment type="caution">
    <text evidence="1">The sequence shown here is derived from an EMBL/GenBank/DDBJ whole genome shotgun (WGS) entry which is preliminary data.</text>
</comment>
<keyword evidence="2" id="KW-1185">Reference proteome</keyword>
<dbReference type="OrthoDB" id="45382at2759"/>
<accession>A0A1Z5JAT3</accession>
<dbReference type="InParanoid" id="A0A1Z5JAT3"/>
<dbReference type="CDD" id="cd07040">
    <property type="entry name" value="HP"/>
    <property type="match status" value="1"/>
</dbReference>
<dbReference type="SUPFAM" id="SSF53254">
    <property type="entry name" value="Phosphoglycerate mutase-like"/>
    <property type="match status" value="1"/>
</dbReference>
<evidence type="ECO:0000313" key="1">
    <source>
        <dbReference type="EMBL" id="GAX11085.1"/>
    </source>
</evidence>
<dbReference type="Proteomes" id="UP000198406">
    <property type="component" value="Unassembled WGS sequence"/>
</dbReference>
<dbReference type="AlphaFoldDB" id="A0A1Z5JAT3"/>
<dbReference type="InterPro" id="IPR029033">
    <property type="entry name" value="His_PPase_superfam"/>
</dbReference>
<sequence length="244" mass="27026">MLRMKKGSARFASVFFQLASSCRGFQDWVAPIPAFKDATAGVRRIGFLRHGKTLPCINDWERPLSEIGRQQAIEAGQSFGKELEPHHPFLLVSPAPRTVETARLFCPAASLHPIQSLYDGTIQPGGSAIFRKIGYAPLRDYLENENQQERELMHQLLGAYARETTTAINNHLKETKSSKDCTLWIVGHAIYLPSAVVGLAQAAGFASDSFQIALSTSTQEAEGYLVDFATQSVRYLQRPSNKTQ</sequence>
<dbReference type="Gene3D" id="3.40.50.1240">
    <property type="entry name" value="Phosphoglycerate mutase-like"/>
    <property type="match status" value="1"/>
</dbReference>
<dbReference type="EMBL" id="BDSP01000036">
    <property type="protein sequence ID" value="GAX11085.1"/>
    <property type="molecule type" value="Genomic_DNA"/>
</dbReference>
<dbReference type="SMART" id="SM00855">
    <property type="entry name" value="PGAM"/>
    <property type="match status" value="1"/>
</dbReference>
<organism evidence="1 2">
    <name type="scientific">Fistulifera solaris</name>
    <name type="common">Oleaginous diatom</name>
    <dbReference type="NCBI Taxonomy" id="1519565"/>
    <lineage>
        <taxon>Eukaryota</taxon>
        <taxon>Sar</taxon>
        <taxon>Stramenopiles</taxon>
        <taxon>Ochrophyta</taxon>
        <taxon>Bacillariophyta</taxon>
        <taxon>Bacillariophyceae</taxon>
        <taxon>Bacillariophycidae</taxon>
        <taxon>Naviculales</taxon>
        <taxon>Naviculaceae</taxon>
        <taxon>Fistulifera</taxon>
    </lineage>
</organism>
<evidence type="ECO:0008006" key="3">
    <source>
        <dbReference type="Google" id="ProtNLM"/>
    </source>
</evidence>
<gene>
    <name evidence="1" type="ORF">FisN_9Hh175</name>
</gene>
<protein>
    <recommendedName>
        <fullName evidence="3">Histidine phosphatase family protein</fullName>
    </recommendedName>
</protein>
<dbReference type="PROSITE" id="PS51257">
    <property type="entry name" value="PROKAR_LIPOPROTEIN"/>
    <property type="match status" value="1"/>
</dbReference>
<dbReference type="Pfam" id="PF00300">
    <property type="entry name" value="His_Phos_1"/>
    <property type="match status" value="1"/>
</dbReference>
<evidence type="ECO:0000313" key="2">
    <source>
        <dbReference type="Proteomes" id="UP000198406"/>
    </source>
</evidence>
<name>A0A1Z5JAT3_FISSO</name>